<reference evidence="2" key="1">
    <citation type="submission" date="2014-11" db="EMBL/GenBank/DDBJ databases">
        <authorList>
            <person name="Otto D Thomas"/>
            <person name="Naeem Raeece"/>
        </authorList>
    </citation>
    <scope>NUCLEOTIDE SEQUENCE</scope>
</reference>
<accession>A0A0G4HUP2</accession>
<evidence type="ECO:0000313" key="2">
    <source>
        <dbReference type="EMBL" id="CEM48144.1"/>
    </source>
</evidence>
<feature type="region of interest" description="Disordered" evidence="1">
    <location>
        <begin position="130"/>
        <end position="160"/>
    </location>
</feature>
<dbReference type="VEuPathDB" id="CryptoDB:Cvel_31922"/>
<dbReference type="AlphaFoldDB" id="A0A0G4HUP2"/>
<protein>
    <recommendedName>
        <fullName evidence="3">F-box domain-containing protein</fullName>
    </recommendedName>
</protein>
<proteinExistence type="predicted"/>
<dbReference type="InterPro" id="IPR036047">
    <property type="entry name" value="F-box-like_dom_sf"/>
</dbReference>
<evidence type="ECO:0008006" key="3">
    <source>
        <dbReference type="Google" id="ProtNLM"/>
    </source>
</evidence>
<name>A0A0G4HUP2_9ALVE</name>
<dbReference type="SUPFAM" id="SSF81383">
    <property type="entry name" value="F-box domain"/>
    <property type="match status" value="1"/>
</dbReference>
<evidence type="ECO:0000256" key="1">
    <source>
        <dbReference type="SAM" id="MobiDB-lite"/>
    </source>
</evidence>
<gene>
    <name evidence="2" type="ORF">Cvel_31922</name>
</gene>
<feature type="region of interest" description="Disordered" evidence="1">
    <location>
        <begin position="1"/>
        <end position="20"/>
    </location>
</feature>
<organism evidence="2">
    <name type="scientific">Chromera velia CCMP2878</name>
    <dbReference type="NCBI Taxonomy" id="1169474"/>
    <lineage>
        <taxon>Eukaryota</taxon>
        <taxon>Sar</taxon>
        <taxon>Alveolata</taxon>
        <taxon>Colpodellida</taxon>
        <taxon>Chromeraceae</taxon>
        <taxon>Chromera</taxon>
    </lineage>
</organism>
<feature type="compositionally biased region" description="Low complexity" evidence="1">
    <location>
        <begin position="130"/>
        <end position="155"/>
    </location>
</feature>
<sequence length="229" mass="24905">MNVSSEDGDGPTGSSSSDDLLKKLDGVVFTLCGEDLDELEEQEALEKIDLLEAALLKTLDFSSLQKGKKKTETEVEKEETETGPHLQGISLETVQAKVLESLQDETVLVRASLRLRKTFKALREKVKQKSQASTAHAPSSSSSIIGTTEQGQEGTPGPPMEELSGPLWIRIFDFLNADDMVLAAYVCSFWCKAVNLNLMYLSLVLKVMQFCFFGPGATVDSDSDSDGSS</sequence>
<dbReference type="EMBL" id="CDMZ01003946">
    <property type="protein sequence ID" value="CEM48144.1"/>
    <property type="molecule type" value="Genomic_DNA"/>
</dbReference>